<proteinExistence type="predicted"/>
<feature type="region of interest" description="Disordered" evidence="2">
    <location>
        <begin position="1"/>
        <end position="53"/>
    </location>
</feature>
<dbReference type="Proteomes" id="UP000572635">
    <property type="component" value="Unassembled WGS sequence"/>
</dbReference>
<name>A0A7W8QPJ1_9ACTN</name>
<feature type="coiled-coil region" evidence="1">
    <location>
        <begin position="115"/>
        <end position="142"/>
    </location>
</feature>
<keyword evidence="3" id="KW-0472">Membrane</keyword>
<accession>A0A7W8QPJ1</accession>
<feature type="compositionally biased region" description="Low complexity" evidence="2">
    <location>
        <begin position="539"/>
        <end position="558"/>
    </location>
</feature>
<reference evidence="4 5" key="1">
    <citation type="submission" date="2020-08" db="EMBL/GenBank/DDBJ databases">
        <title>Sequencing the genomes of 1000 actinobacteria strains.</title>
        <authorList>
            <person name="Klenk H.-P."/>
        </authorList>
    </citation>
    <scope>NUCLEOTIDE SEQUENCE [LARGE SCALE GENOMIC DNA]</scope>
    <source>
        <strain evidence="4 5">DSM 44551</strain>
    </source>
</reference>
<dbReference type="CDD" id="cd22265">
    <property type="entry name" value="UDM1_RNF168"/>
    <property type="match status" value="1"/>
</dbReference>
<comment type="caution">
    <text evidence="4">The sequence shown here is derived from an EMBL/GenBank/DDBJ whole genome shotgun (WGS) entry which is preliminary data.</text>
</comment>
<sequence length="641" mass="67742">MPEPRTGPPQHRTTHLGWRHEVLIDDPGPPPRRPAPAERADVSPEWVEAQRGTEARTNRPLVAALWVLCGLALLAVALWPLRILPGLLALVAVLGCLVVAVPVTVALLQSRRVIAERLAAERARLEAERRAAEGELRRRQEEHALEHTAWRARRRAFEAQPRWYGLKVPEDTGAVLVAGGGDAGWSALLTTVGASRVGSGGDVTVLDLSGRAVAGDLAALVRRAGIAPRIWVLPADLPRMNLGIGLEPDQRARTLAAVAAAFDPKADTEANVELLGAVLEVLGPDAGTDALLAGLRALALPEEDAEGALPDLLTAEQRARIRERCGTDRERVERAWELEGHLAPFEGVGARAEAEPYAQVKIIATDRAAGGVAARAYGTYTAAALCRLLEMRGAAADGRWGRTIMVCGADALSGADLDRLIAAAAAAGTGLVLFFPEADDEVMARLERDDVFPVLMRQPAGRPAARLAEWLGDAPELPLHRLTEVIGEALDGTVADSYVEDVHPGTAATAPVAVRNAASSIPPLDLARHLRDATSWGRATAQAAQMDEADAARPGAGARPHRIDAHGLRTLPPTAMLVPGPDGPVAADANPGILTLPATTLATVEEGPPAPPPEPDADGPAPNLGPPPERLDWRTEPEVHH</sequence>
<keyword evidence="3" id="KW-1133">Transmembrane helix</keyword>
<keyword evidence="1" id="KW-0175">Coiled coil</keyword>
<evidence type="ECO:0000313" key="5">
    <source>
        <dbReference type="Proteomes" id="UP000572635"/>
    </source>
</evidence>
<protein>
    <submittedName>
        <fullName evidence="4">Uncharacterized protein</fullName>
    </submittedName>
</protein>
<gene>
    <name evidence="4" type="ORF">HDA36_004173</name>
</gene>
<evidence type="ECO:0000313" key="4">
    <source>
        <dbReference type="EMBL" id="MBB5434089.1"/>
    </source>
</evidence>
<feature type="region of interest" description="Disordered" evidence="2">
    <location>
        <begin position="599"/>
        <end position="641"/>
    </location>
</feature>
<evidence type="ECO:0000256" key="2">
    <source>
        <dbReference type="SAM" id="MobiDB-lite"/>
    </source>
</evidence>
<evidence type="ECO:0000256" key="1">
    <source>
        <dbReference type="SAM" id="Coils"/>
    </source>
</evidence>
<dbReference type="EMBL" id="JACHDB010000001">
    <property type="protein sequence ID" value="MBB5434089.1"/>
    <property type="molecule type" value="Genomic_DNA"/>
</dbReference>
<evidence type="ECO:0000256" key="3">
    <source>
        <dbReference type="SAM" id="Phobius"/>
    </source>
</evidence>
<feature type="compositionally biased region" description="Basic and acidic residues" evidence="2">
    <location>
        <begin position="629"/>
        <end position="641"/>
    </location>
</feature>
<dbReference type="AlphaFoldDB" id="A0A7W8QPJ1"/>
<organism evidence="4 5">
    <name type="scientific">Nocardiopsis composta</name>
    <dbReference type="NCBI Taxonomy" id="157465"/>
    <lineage>
        <taxon>Bacteria</taxon>
        <taxon>Bacillati</taxon>
        <taxon>Actinomycetota</taxon>
        <taxon>Actinomycetes</taxon>
        <taxon>Streptosporangiales</taxon>
        <taxon>Nocardiopsidaceae</taxon>
        <taxon>Nocardiopsis</taxon>
    </lineage>
</organism>
<feature type="region of interest" description="Disordered" evidence="2">
    <location>
        <begin position="537"/>
        <end position="563"/>
    </location>
</feature>
<keyword evidence="3" id="KW-0812">Transmembrane</keyword>
<feature type="transmembrane region" description="Helical" evidence="3">
    <location>
        <begin position="87"/>
        <end position="108"/>
    </location>
</feature>
<keyword evidence="5" id="KW-1185">Reference proteome</keyword>
<feature type="transmembrane region" description="Helical" evidence="3">
    <location>
        <begin position="61"/>
        <end position="81"/>
    </location>
</feature>